<keyword evidence="3" id="KW-1185">Reference proteome</keyword>
<proteinExistence type="predicted"/>
<name>A0A0P9FHV6_9CHLR</name>
<dbReference type="SUPFAM" id="SSF52540">
    <property type="entry name" value="P-loop containing nucleoside triphosphate hydrolases"/>
    <property type="match status" value="1"/>
</dbReference>
<dbReference type="Gene3D" id="3.40.50.300">
    <property type="entry name" value="P-loop containing nucleotide triphosphate hydrolases"/>
    <property type="match status" value="1"/>
</dbReference>
<dbReference type="EMBL" id="LJCR01000456">
    <property type="protein sequence ID" value="KPV52707.1"/>
    <property type="molecule type" value="Genomic_DNA"/>
</dbReference>
<evidence type="ECO:0000313" key="3">
    <source>
        <dbReference type="Proteomes" id="UP000050509"/>
    </source>
</evidence>
<protein>
    <recommendedName>
        <fullName evidence="4">NB-ARC domain-containing protein</fullName>
    </recommendedName>
</protein>
<dbReference type="AlphaFoldDB" id="A0A0P9FHV6"/>
<comment type="caution">
    <text evidence="2">The sequence shown here is derived from an EMBL/GenBank/DDBJ whole genome shotgun (WGS) entry which is preliminary data.</text>
</comment>
<dbReference type="Proteomes" id="UP000050509">
    <property type="component" value="Unassembled WGS sequence"/>
</dbReference>
<reference evidence="2 3" key="1">
    <citation type="submission" date="2015-09" db="EMBL/GenBank/DDBJ databases">
        <title>Draft genome sequence of Kouleothrix aurantiaca JCM 19913.</title>
        <authorList>
            <person name="Hemp J."/>
        </authorList>
    </citation>
    <scope>NUCLEOTIDE SEQUENCE [LARGE SCALE GENOMIC DNA]</scope>
    <source>
        <strain evidence="2 3">COM-B</strain>
    </source>
</reference>
<evidence type="ECO:0000256" key="1">
    <source>
        <dbReference type="SAM" id="MobiDB-lite"/>
    </source>
</evidence>
<evidence type="ECO:0008006" key="4">
    <source>
        <dbReference type="Google" id="ProtNLM"/>
    </source>
</evidence>
<organism evidence="2 3">
    <name type="scientific">Kouleothrix aurantiaca</name>
    <dbReference type="NCBI Taxonomy" id="186479"/>
    <lineage>
        <taxon>Bacteria</taxon>
        <taxon>Bacillati</taxon>
        <taxon>Chloroflexota</taxon>
        <taxon>Chloroflexia</taxon>
        <taxon>Chloroflexales</taxon>
        <taxon>Roseiflexineae</taxon>
        <taxon>Roseiflexaceae</taxon>
        <taxon>Kouleothrix</taxon>
    </lineage>
</organism>
<evidence type="ECO:0000313" key="2">
    <source>
        <dbReference type="EMBL" id="KPV52707.1"/>
    </source>
</evidence>
<feature type="region of interest" description="Disordered" evidence="1">
    <location>
        <begin position="1"/>
        <end position="21"/>
    </location>
</feature>
<dbReference type="InterPro" id="IPR027417">
    <property type="entry name" value="P-loop_NTPase"/>
</dbReference>
<gene>
    <name evidence="2" type="ORF">SE17_13900</name>
</gene>
<sequence>MAALNPSDETKQPEAAGPAARQHTVNIGDSAIVGVAVAGDVHGSVTVQYPDLPPLPPVDQTAAEAAFAQLPVDAVPDVARTLPAGSRMPYQPNAVFTGRDDELRAVAAALAAGDANVISTGIGGVGKTSLAIEAAWRYGPHFLGGVFWVNCAEAVNIPSEIAQCGGPGGLRLAGMAGLSLDDQVRLVRAEWARETPRLLIFDNCEAVLDELAFLPEWLRRAPQIAVLATSREPLNFAGEAVLLLGGLPTGPA</sequence>
<feature type="non-terminal residue" evidence="2">
    <location>
        <position position="252"/>
    </location>
</feature>
<dbReference type="PANTHER" id="PTHR47691">
    <property type="entry name" value="REGULATOR-RELATED"/>
    <property type="match status" value="1"/>
</dbReference>
<dbReference type="PANTHER" id="PTHR47691:SF3">
    <property type="entry name" value="HTH-TYPE TRANSCRIPTIONAL REGULATOR RV0890C-RELATED"/>
    <property type="match status" value="1"/>
</dbReference>
<accession>A0A0P9FHV6</accession>